<feature type="signal peptide" evidence="7">
    <location>
        <begin position="1"/>
        <end position="19"/>
    </location>
</feature>
<evidence type="ECO:0000256" key="1">
    <source>
        <dbReference type="ARBA" id="ARBA00004370"/>
    </source>
</evidence>
<sequence>MDVFWCLLLALLLLHQATCTSDGAELTGAVGRSVTFHLKNLGRKATAWSFHNDVIVTVKFGNPPEATFFDDNYKPRLAFPKNGSALTISQLRMDDAGTYTAKTSGVKATFTLHVYRELTMPTVTCVAQNCSAGGCIYTLHCTTLGSGSGNISYNWSTGGLSWQEGPTVLVEESPLDKPLIPLTCTAQNPVSSRNITVISPSALCAGTYSSRQAGIMAALVIGAGVLLAVVIFVIYCKSKGWRIFHLPTAEAMNTEAGAEYMTVYAQVGPSQQVHLQNFSKAQKDDPKKMPNASVETSKTIYFTIQAHGHLPCRGSSAEQGDGQDPRLQTDDEKMGNGMVGCQEQDEKSVYSSVS</sequence>
<keyword evidence="3 6" id="KW-0472">Membrane</keyword>
<dbReference type="InterPro" id="IPR007110">
    <property type="entry name" value="Ig-like_dom"/>
</dbReference>
<evidence type="ECO:0000313" key="10">
    <source>
        <dbReference type="Proteomes" id="UP000472275"/>
    </source>
</evidence>
<feature type="compositionally biased region" description="Basic and acidic residues" evidence="5">
    <location>
        <begin position="323"/>
        <end position="334"/>
    </location>
</feature>
<evidence type="ECO:0000259" key="8">
    <source>
        <dbReference type="PROSITE" id="PS50835"/>
    </source>
</evidence>
<dbReference type="AlphaFoldDB" id="A0A663DNZ7"/>
<protein>
    <submittedName>
        <fullName evidence="9">SLAM family member 5-like</fullName>
    </submittedName>
</protein>
<dbReference type="InterPro" id="IPR015631">
    <property type="entry name" value="CD2/SLAM_rcpt"/>
</dbReference>
<name>A0A663DNZ7_AQUCH</name>
<dbReference type="PANTHER" id="PTHR12080:SF55">
    <property type="entry name" value="LYMPHOCYTE FUNCTION-ASSOCIATED ANTIGEN 3"/>
    <property type="match status" value="1"/>
</dbReference>
<keyword evidence="4" id="KW-0325">Glycoprotein</keyword>
<dbReference type="SUPFAM" id="SSF48726">
    <property type="entry name" value="Immunoglobulin"/>
    <property type="match status" value="1"/>
</dbReference>
<organism evidence="9 10">
    <name type="scientific">Aquila chrysaetos chrysaetos</name>
    <dbReference type="NCBI Taxonomy" id="223781"/>
    <lineage>
        <taxon>Eukaryota</taxon>
        <taxon>Metazoa</taxon>
        <taxon>Chordata</taxon>
        <taxon>Craniata</taxon>
        <taxon>Vertebrata</taxon>
        <taxon>Euteleostomi</taxon>
        <taxon>Archelosauria</taxon>
        <taxon>Archosauria</taxon>
        <taxon>Dinosauria</taxon>
        <taxon>Saurischia</taxon>
        <taxon>Theropoda</taxon>
        <taxon>Coelurosauria</taxon>
        <taxon>Aves</taxon>
        <taxon>Neognathae</taxon>
        <taxon>Neoaves</taxon>
        <taxon>Telluraves</taxon>
        <taxon>Accipitrimorphae</taxon>
        <taxon>Accipitriformes</taxon>
        <taxon>Accipitridae</taxon>
        <taxon>Accipitrinae</taxon>
        <taxon>Aquila</taxon>
    </lineage>
</organism>
<feature type="domain" description="Ig-like" evidence="8">
    <location>
        <begin position="121"/>
        <end position="196"/>
    </location>
</feature>
<dbReference type="OrthoDB" id="8741746at2759"/>
<reference evidence="9" key="2">
    <citation type="submission" date="2025-09" db="UniProtKB">
        <authorList>
            <consortium name="Ensembl"/>
        </authorList>
    </citation>
    <scope>IDENTIFICATION</scope>
</reference>
<dbReference type="InterPro" id="IPR013783">
    <property type="entry name" value="Ig-like_fold"/>
</dbReference>
<evidence type="ECO:0000256" key="7">
    <source>
        <dbReference type="SAM" id="SignalP"/>
    </source>
</evidence>
<evidence type="ECO:0000256" key="6">
    <source>
        <dbReference type="SAM" id="Phobius"/>
    </source>
</evidence>
<dbReference type="RefSeq" id="XP_029882273.1">
    <property type="nucleotide sequence ID" value="XM_030026413.2"/>
</dbReference>
<dbReference type="PROSITE" id="PS50835">
    <property type="entry name" value="IG_LIKE"/>
    <property type="match status" value="1"/>
</dbReference>
<feature type="region of interest" description="Disordered" evidence="5">
    <location>
        <begin position="312"/>
        <end position="354"/>
    </location>
</feature>
<feature type="chain" id="PRO_5025439124" evidence="7">
    <location>
        <begin position="20"/>
        <end position="354"/>
    </location>
</feature>
<reference evidence="9" key="1">
    <citation type="submission" date="2025-08" db="UniProtKB">
        <authorList>
            <consortium name="Ensembl"/>
        </authorList>
    </citation>
    <scope>IDENTIFICATION</scope>
</reference>
<dbReference type="KEGG" id="achc:115346400"/>
<dbReference type="GO" id="GO:0016020">
    <property type="term" value="C:membrane"/>
    <property type="evidence" value="ECO:0007669"/>
    <property type="project" value="UniProtKB-SubCell"/>
</dbReference>
<evidence type="ECO:0000256" key="2">
    <source>
        <dbReference type="ARBA" id="ARBA00022729"/>
    </source>
</evidence>
<dbReference type="InParanoid" id="A0A663DNZ7"/>
<keyword evidence="10" id="KW-1185">Reference proteome</keyword>
<dbReference type="PANTHER" id="PTHR12080">
    <property type="entry name" value="SIGNALING LYMPHOCYTIC ACTIVATION MOLECULE"/>
    <property type="match status" value="1"/>
</dbReference>
<evidence type="ECO:0000256" key="5">
    <source>
        <dbReference type="SAM" id="MobiDB-lite"/>
    </source>
</evidence>
<evidence type="ECO:0000313" key="9">
    <source>
        <dbReference type="Ensembl" id="ENSACCP00020001605.1"/>
    </source>
</evidence>
<dbReference type="Ensembl" id="ENSACCT00020001655.1">
    <property type="protein sequence ID" value="ENSACCP00020001605.1"/>
    <property type="gene ID" value="ENSACCG00020001131.1"/>
</dbReference>
<proteinExistence type="predicted"/>
<dbReference type="Proteomes" id="UP000472275">
    <property type="component" value="Chromosome 9"/>
</dbReference>
<keyword evidence="6" id="KW-0812">Transmembrane</keyword>
<feature type="transmembrane region" description="Helical" evidence="6">
    <location>
        <begin position="213"/>
        <end position="236"/>
    </location>
</feature>
<gene>
    <name evidence="9" type="primary">LOC115346400</name>
</gene>
<keyword evidence="6" id="KW-1133">Transmembrane helix</keyword>
<accession>A0A663DNZ7</accession>
<dbReference type="GeneTree" id="ENSGT01030000234540"/>
<evidence type="ECO:0000256" key="3">
    <source>
        <dbReference type="ARBA" id="ARBA00023136"/>
    </source>
</evidence>
<keyword evidence="2 7" id="KW-0732">Signal</keyword>
<dbReference type="InterPro" id="IPR036179">
    <property type="entry name" value="Ig-like_dom_sf"/>
</dbReference>
<comment type="subcellular location">
    <subcellularLocation>
        <location evidence="1">Membrane</location>
    </subcellularLocation>
</comment>
<dbReference type="GeneID" id="115346400"/>
<evidence type="ECO:0000256" key="4">
    <source>
        <dbReference type="ARBA" id="ARBA00023180"/>
    </source>
</evidence>
<dbReference type="Gene3D" id="2.60.40.10">
    <property type="entry name" value="Immunoglobulins"/>
    <property type="match status" value="2"/>
</dbReference>